<name>A0A4Y7SW35_COPMI</name>
<dbReference type="OrthoDB" id="2979651at2759"/>
<sequence>MSVRNLSDVPAALFGLAVNLQRLVVCDTTLAPDDAELNSVPHGRRTSQLHQLKSLSVRGAPSLFIPAYQSVIAQHRPRISEVQLVAASREDVDVCKSFLRWASPSIEKLNFSSSNRTDIALLPIQASDYPILRHAILEVGTTSQDSPAGLTPDLLAFLSSISPSSSIHSLNIKIRWCSCNPDAPWNSQLLTDSWAKVDRTLVQVRALRSVTVTFIVSYSNGKGIWTLEDISSIERASRSLDRHPTFPSSSDNVAP</sequence>
<evidence type="ECO:0000313" key="1">
    <source>
        <dbReference type="EMBL" id="TEB26042.1"/>
    </source>
</evidence>
<evidence type="ECO:0000313" key="2">
    <source>
        <dbReference type="Proteomes" id="UP000298030"/>
    </source>
</evidence>
<gene>
    <name evidence="1" type="ORF">FA13DRAFT_1109106</name>
</gene>
<protein>
    <submittedName>
        <fullName evidence="1">Uncharacterized protein</fullName>
    </submittedName>
</protein>
<dbReference type="Proteomes" id="UP000298030">
    <property type="component" value="Unassembled WGS sequence"/>
</dbReference>
<organism evidence="1 2">
    <name type="scientific">Coprinellus micaceus</name>
    <name type="common">Glistening ink-cap mushroom</name>
    <name type="synonym">Coprinus micaceus</name>
    <dbReference type="NCBI Taxonomy" id="71717"/>
    <lineage>
        <taxon>Eukaryota</taxon>
        <taxon>Fungi</taxon>
        <taxon>Dikarya</taxon>
        <taxon>Basidiomycota</taxon>
        <taxon>Agaricomycotina</taxon>
        <taxon>Agaricomycetes</taxon>
        <taxon>Agaricomycetidae</taxon>
        <taxon>Agaricales</taxon>
        <taxon>Agaricineae</taxon>
        <taxon>Psathyrellaceae</taxon>
        <taxon>Coprinellus</taxon>
    </lineage>
</organism>
<keyword evidence="2" id="KW-1185">Reference proteome</keyword>
<proteinExistence type="predicted"/>
<dbReference type="AlphaFoldDB" id="A0A4Y7SW35"/>
<accession>A0A4Y7SW35</accession>
<reference evidence="1 2" key="1">
    <citation type="journal article" date="2019" name="Nat. Ecol. Evol.">
        <title>Megaphylogeny resolves global patterns of mushroom evolution.</title>
        <authorList>
            <person name="Varga T."/>
            <person name="Krizsan K."/>
            <person name="Foldi C."/>
            <person name="Dima B."/>
            <person name="Sanchez-Garcia M."/>
            <person name="Sanchez-Ramirez S."/>
            <person name="Szollosi G.J."/>
            <person name="Szarkandi J.G."/>
            <person name="Papp V."/>
            <person name="Albert L."/>
            <person name="Andreopoulos W."/>
            <person name="Angelini C."/>
            <person name="Antonin V."/>
            <person name="Barry K.W."/>
            <person name="Bougher N.L."/>
            <person name="Buchanan P."/>
            <person name="Buyck B."/>
            <person name="Bense V."/>
            <person name="Catcheside P."/>
            <person name="Chovatia M."/>
            <person name="Cooper J."/>
            <person name="Damon W."/>
            <person name="Desjardin D."/>
            <person name="Finy P."/>
            <person name="Geml J."/>
            <person name="Haridas S."/>
            <person name="Hughes K."/>
            <person name="Justo A."/>
            <person name="Karasinski D."/>
            <person name="Kautmanova I."/>
            <person name="Kiss B."/>
            <person name="Kocsube S."/>
            <person name="Kotiranta H."/>
            <person name="LaButti K.M."/>
            <person name="Lechner B.E."/>
            <person name="Liimatainen K."/>
            <person name="Lipzen A."/>
            <person name="Lukacs Z."/>
            <person name="Mihaltcheva S."/>
            <person name="Morgado L.N."/>
            <person name="Niskanen T."/>
            <person name="Noordeloos M.E."/>
            <person name="Ohm R.A."/>
            <person name="Ortiz-Santana B."/>
            <person name="Ovrebo C."/>
            <person name="Racz N."/>
            <person name="Riley R."/>
            <person name="Savchenko A."/>
            <person name="Shiryaev A."/>
            <person name="Soop K."/>
            <person name="Spirin V."/>
            <person name="Szebenyi C."/>
            <person name="Tomsovsky M."/>
            <person name="Tulloss R.E."/>
            <person name="Uehling J."/>
            <person name="Grigoriev I.V."/>
            <person name="Vagvolgyi C."/>
            <person name="Papp T."/>
            <person name="Martin F.M."/>
            <person name="Miettinen O."/>
            <person name="Hibbett D.S."/>
            <person name="Nagy L.G."/>
        </authorList>
    </citation>
    <scope>NUCLEOTIDE SEQUENCE [LARGE SCALE GENOMIC DNA]</scope>
    <source>
        <strain evidence="1 2">FP101781</strain>
    </source>
</reference>
<dbReference type="EMBL" id="QPFP01000051">
    <property type="protein sequence ID" value="TEB26042.1"/>
    <property type="molecule type" value="Genomic_DNA"/>
</dbReference>
<comment type="caution">
    <text evidence="1">The sequence shown here is derived from an EMBL/GenBank/DDBJ whole genome shotgun (WGS) entry which is preliminary data.</text>
</comment>